<dbReference type="EMBL" id="WOBO01000011">
    <property type="protein sequence ID" value="MUK45810.1"/>
    <property type="molecule type" value="Genomic_DNA"/>
</dbReference>
<dbReference type="NCBIfam" id="TIGR00254">
    <property type="entry name" value="GGDEF"/>
    <property type="match status" value="1"/>
</dbReference>
<sequence>MNSTISFLYQPKVQNGSIIGVEALLRVPGVTNIESYVSMVTNKPLFDYTIIRKVLSDRREYHENIGCSFPVSINISIQSLESDYFIDKTAKLLKNEPNVTLEITENDSYLSLERVKESMEILKSLGVKFSLDDFGKGFSDIEQVLSLDLDEIKVDGSLVNDIENNFYKFRHLKYTLDELEDISNFNIVIERVENKKQVNLIESLGKKISYQGYYFYKPMNLFDLPIATPEPHKEEKHEPKLLLEKLIYELIKTDNDNECAQLVNDIHSVDIFNNLGSKVCDSLTITEVKKSILKKYNKIALNPNSPENLFFKSYLNCMSRLVIIRDSEGNALFNNQAHINFMNVDLVGVPLESIYEKFEQYEGCIAIDKELIESKSNFLAVREVVDFNGQTKSYYTFRQKINHYGKTLIITIVYDEDDRDSFPRDALTDCFDRTILNSYYMNQFNMVAFIDMDGFKKVNDNFSHKLGDDCLSKFVMYLKHELRKEDLIIRYGGDEFLIFTQWDDRHTFESRLNLIRNKVEKLFKSNNIDLSFSYGIEDLSKGMEIAINCADEKMYADKSRKLQ</sequence>
<dbReference type="SMART" id="SM00267">
    <property type="entry name" value="GGDEF"/>
    <property type="match status" value="1"/>
</dbReference>
<dbReference type="AlphaFoldDB" id="A0A6N3Z568"/>
<dbReference type="SMART" id="SM00052">
    <property type="entry name" value="EAL"/>
    <property type="match status" value="1"/>
</dbReference>
<dbReference type="InterPro" id="IPR000160">
    <property type="entry name" value="GGDEF_dom"/>
</dbReference>
<comment type="caution">
    <text evidence="3">The sequence shown here is derived from an EMBL/GenBank/DDBJ whole genome shotgun (WGS) entry which is preliminary data.</text>
</comment>
<reference evidence="3 4" key="1">
    <citation type="submission" date="2019-11" db="EMBL/GenBank/DDBJ databases">
        <title>Using colonization assays and comparative genomics to discover symbiosis behaviors and factors in Vibrio fischeri.</title>
        <authorList>
            <person name="Bongrand C."/>
            <person name="Moriano-Gutierrez S."/>
            <person name="Arevalo P."/>
            <person name="Mcfall-Ngai M."/>
            <person name="Visick K."/>
            <person name="Polz M.F."/>
            <person name="Ruby E.G."/>
        </authorList>
    </citation>
    <scope>NUCLEOTIDE SEQUENCE [LARGE SCALE GENOMIC DNA]</scope>
    <source>
        <strain evidence="4">emors.3.2</strain>
    </source>
</reference>
<proteinExistence type="predicted"/>
<dbReference type="GO" id="GO:0071111">
    <property type="term" value="F:cyclic-guanylate-specific phosphodiesterase activity"/>
    <property type="evidence" value="ECO:0007669"/>
    <property type="project" value="InterPro"/>
</dbReference>
<feature type="domain" description="EAL" evidence="1">
    <location>
        <begin position="1"/>
        <end position="232"/>
    </location>
</feature>
<dbReference type="Pfam" id="PF00563">
    <property type="entry name" value="EAL"/>
    <property type="match status" value="1"/>
</dbReference>
<dbReference type="SUPFAM" id="SSF141868">
    <property type="entry name" value="EAL domain-like"/>
    <property type="match status" value="1"/>
</dbReference>
<evidence type="ECO:0000259" key="1">
    <source>
        <dbReference type="PROSITE" id="PS50883"/>
    </source>
</evidence>
<name>A0A6N3Z568_ALIFS</name>
<dbReference type="CDD" id="cd01949">
    <property type="entry name" value="GGDEF"/>
    <property type="match status" value="1"/>
</dbReference>
<feature type="domain" description="GGDEF" evidence="2">
    <location>
        <begin position="443"/>
        <end position="563"/>
    </location>
</feature>
<dbReference type="RefSeq" id="WP_155657938.1">
    <property type="nucleotide sequence ID" value="NZ_WOBO01000011.1"/>
</dbReference>
<dbReference type="PROSITE" id="PS50883">
    <property type="entry name" value="EAL"/>
    <property type="match status" value="1"/>
</dbReference>
<dbReference type="Gene3D" id="3.30.70.270">
    <property type="match status" value="1"/>
</dbReference>
<dbReference type="PANTHER" id="PTHR33121">
    <property type="entry name" value="CYCLIC DI-GMP PHOSPHODIESTERASE PDEF"/>
    <property type="match status" value="1"/>
</dbReference>
<accession>A0A6N3Z568</accession>
<dbReference type="InterPro" id="IPR043128">
    <property type="entry name" value="Rev_trsase/Diguanyl_cyclase"/>
</dbReference>
<organism evidence="3 4">
    <name type="scientific">Aliivibrio fischeri</name>
    <name type="common">Vibrio fischeri</name>
    <dbReference type="NCBI Taxonomy" id="668"/>
    <lineage>
        <taxon>Bacteria</taxon>
        <taxon>Pseudomonadati</taxon>
        <taxon>Pseudomonadota</taxon>
        <taxon>Gammaproteobacteria</taxon>
        <taxon>Vibrionales</taxon>
        <taxon>Vibrionaceae</taxon>
        <taxon>Aliivibrio</taxon>
    </lineage>
</organism>
<dbReference type="Proteomes" id="UP000435323">
    <property type="component" value="Unassembled WGS sequence"/>
</dbReference>
<dbReference type="InterPro" id="IPR050706">
    <property type="entry name" value="Cyclic-di-GMP_PDE-like"/>
</dbReference>
<dbReference type="InterPro" id="IPR029787">
    <property type="entry name" value="Nucleotide_cyclase"/>
</dbReference>
<dbReference type="PANTHER" id="PTHR33121:SF79">
    <property type="entry name" value="CYCLIC DI-GMP PHOSPHODIESTERASE PDED-RELATED"/>
    <property type="match status" value="1"/>
</dbReference>
<evidence type="ECO:0000259" key="2">
    <source>
        <dbReference type="PROSITE" id="PS50887"/>
    </source>
</evidence>
<dbReference type="SUPFAM" id="SSF55073">
    <property type="entry name" value="Nucleotide cyclase"/>
    <property type="match status" value="1"/>
</dbReference>
<evidence type="ECO:0000313" key="3">
    <source>
        <dbReference type="EMBL" id="MUK45810.1"/>
    </source>
</evidence>
<dbReference type="InterPro" id="IPR035919">
    <property type="entry name" value="EAL_sf"/>
</dbReference>
<dbReference type="Pfam" id="PF00990">
    <property type="entry name" value="GGDEF"/>
    <property type="match status" value="1"/>
</dbReference>
<evidence type="ECO:0000313" key="4">
    <source>
        <dbReference type="Proteomes" id="UP000435323"/>
    </source>
</evidence>
<gene>
    <name evidence="3" type="ORF">GNP77_10505</name>
</gene>
<protein>
    <submittedName>
        <fullName evidence="3">EAL domain-containing protein</fullName>
    </submittedName>
</protein>
<dbReference type="PROSITE" id="PS50887">
    <property type="entry name" value="GGDEF"/>
    <property type="match status" value="1"/>
</dbReference>
<dbReference type="InterPro" id="IPR001633">
    <property type="entry name" value="EAL_dom"/>
</dbReference>
<dbReference type="Gene3D" id="3.20.20.450">
    <property type="entry name" value="EAL domain"/>
    <property type="match status" value="1"/>
</dbReference>
<dbReference type="CDD" id="cd01948">
    <property type="entry name" value="EAL"/>
    <property type="match status" value="1"/>
</dbReference>